<dbReference type="PROSITE" id="PS00092">
    <property type="entry name" value="N6_MTASE"/>
    <property type="match status" value="1"/>
</dbReference>
<dbReference type="PIRSF" id="PIRSF004553">
    <property type="entry name" value="CHP00095"/>
    <property type="match status" value="1"/>
</dbReference>
<evidence type="ECO:0000313" key="5">
    <source>
        <dbReference type="EMBL" id="CAB4648402.1"/>
    </source>
</evidence>
<protein>
    <submittedName>
        <fullName evidence="4">Unannotated protein</fullName>
    </submittedName>
</protein>
<dbReference type="EMBL" id="CAEZTM010000007">
    <property type="protein sequence ID" value="CAB4563863.1"/>
    <property type="molecule type" value="Genomic_DNA"/>
</dbReference>
<dbReference type="InterPro" id="IPR029063">
    <property type="entry name" value="SAM-dependent_MTases_sf"/>
</dbReference>
<keyword evidence="2" id="KW-0808">Transferase</keyword>
<name>A0A6J6DNY7_9ZZZZ</name>
<dbReference type="InterPro" id="IPR004398">
    <property type="entry name" value="RNA_MeTrfase_RsmD"/>
</dbReference>
<dbReference type="GO" id="GO:0031167">
    <property type="term" value="P:rRNA methylation"/>
    <property type="evidence" value="ECO:0007669"/>
    <property type="project" value="InterPro"/>
</dbReference>
<dbReference type="NCBIfam" id="TIGR00095">
    <property type="entry name" value="16S rRNA (guanine(966)-N(2))-methyltransferase RsmD"/>
    <property type="match status" value="1"/>
</dbReference>
<evidence type="ECO:0000256" key="2">
    <source>
        <dbReference type="ARBA" id="ARBA00022679"/>
    </source>
</evidence>
<dbReference type="Gene3D" id="3.40.50.150">
    <property type="entry name" value="Vaccinia Virus protein VP39"/>
    <property type="match status" value="1"/>
</dbReference>
<reference evidence="4" key="1">
    <citation type="submission" date="2020-05" db="EMBL/GenBank/DDBJ databases">
        <authorList>
            <person name="Chiriac C."/>
            <person name="Salcher M."/>
            <person name="Ghai R."/>
            <person name="Kavagutti S V."/>
        </authorList>
    </citation>
    <scope>NUCLEOTIDE SEQUENCE</scope>
</reference>
<accession>A0A6J6DNY7</accession>
<dbReference type="SUPFAM" id="SSF53335">
    <property type="entry name" value="S-adenosyl-L-methionine-dependent methyltransferases"/>
    <property type="match status" value="1"/>
</dbReference>
<dbReference type="GO" id="GO:0003676">
    <property type="term" value="F:nucleic acid binding"/>
    <property type="evidence" value="ECO:0007669"/>
    <property type="project" value="InterPro"/>
</dbReference>
<organism evidence="4">
    <name type="scientific">freshwater metagenome</name>
    <dbReference type="NCBI Taxonomy" id="449393"/>
    <lineage>
        <taxon>unclassified sequences</taxon>
        <taxon>metagenomes</taxon>
        <taxon>ecological metagenomes</taxon>
    </lineage>
</organism>
<gene>
    <name evidence="4" type="ORF">UFOPK1684_00294</name>
    <name evidence="5" type="ORF">UFOPK2158_01051</name>
</gene>
<dbReference type="GO" id="GO:0008168">
    <property type="term" value="F:methyltransferase activity"/>
    <property type="evidence" value="ECO:0007669"/>
    <property type="project" value="UniProtKB-KW"/>
</dbReference>
<dbReference type="InterPro" id="IPR002052">
    <property type="entry name" value="DNA_methylase_N6_adenine_CS"/>
</dbReference>
<dbReference type="PANTHER" id="PTHR43542:SF1">
    <property type="entry name" value="METHYLTRANSFERASE"/>
    <property type="match status" value="1"/>
</dbReference>
<evidence type="ECO:0000256" key="1">
    <source>
        <dbReference type="ARBA" id="ARBA00022603"/>
    </source>
</evidence>
<dbReference type="CDD" id="cd02440">
    <property type="entry name" value="AdoMet_MTases"/>
    <property type="match status" value="1"/>
</dbReference>
<dbReference type="AlphaFoldDB" id="A0A6J6DNY7"/>
<evidence type="ECO:0000256" key="3">
    <source>
        <dbReference type="SAM" id="MobiDB-lite"/>
    </source>
</evidence>
<evidence type="ECO:0000313" key="4">
    <source>
        <dbReference type="EMBL" id="CAB4563863.1"/>
    </source>
</evidence>
<dbReference type="PANTHER" id="PTHR43542">
    <property type="entry name" value="METHYLTRANSFERASE"/>
    <property type="match status" value="1"/>
</dbReference>
<proteinExistence type="predicted"/>
<keyword evidence="1" id="KW-0489">Methyltransferase</keyword>
<feature type="region of interest" description="Disordered" evidence="3">
    <location>
        <begin position="1"/>
        <end position="25"/>
    </location>
</feature>
<sequence>MTRIIGGHAGSLSLRTPGPRTRPTTDRVREAWFSKLDANNALDSARVLDLYAGSGALGLEAASRGAIVVTMVEEHPAALSAITANIAAIAPTLPHNPLLSAAKTHVLTFLRGKPTVRYDLVFIDPPYELASALVDQVLTELLPWLAPGAWVMMERSTRSEPPQWPQRLTPLDTKKYGETALYFAEA</sequence>
<dbReference type="Pfam" id="PF03602">
    <property type="entry name" value="Cons_hypoth95"/>
    <property type="match status" value="1"/>
</dbReference>
<dbReference type="EMBL" id="CAEZVY010000116">
    <property type="protein sequence ID" value="CAB4648402.1"/>
    <property type="molecule type" value="Genomic_DNA"/>
</dbReference>